<dbReference type="AlphaFoldDB" id="A0A6C0C3B9"/>
<dbReference type="EMBL" id="MN739319">
    <property type="protein sequence ID" value="QHS98601.1"/>
    <property type="molecule type" value="Genomic_DNA"/>
</dbReference>
<keyword evidence="1" id="KW-0175">Coiled coil</keyword>
<evidence type="ECO:0000313" key="3">
    <source>
        <dbReference type="EMBL" id="QHS98601.1"/>
    </source>
</evidence>
<accession>A0A6C0C3B9</accession>
<evidence type="ECO:0000256" key="2">
    <source>
        <dbReference type="SAM" id="MobiDB-lite"/>
    </source>
</evidence>
<protein>
    <submittedName>
        <fullName evidence="3">Uncharacterized protein</fullName>
    </submittedName>
</protein>
<sequence length="117" mass="13782">MSKNVHSEEEWDILSDPEEAPNKIEENKDVINENHEITISIKESGEKKEDLNELEKIEILLDNIEKETEKIEHQNITIQKNIEQKNLIDEQDPFCACLMPYLNTNSIRKHRNNCKIL</sequence>
<feature type="compositionally biased region" description="Acidic residues" evidence="2">
    <location>
        <begin position="9"/>
        <end position="19"/>
    </location>
</feature>
<evidence type="ECO:0000256" key="1">
    <source>
        <dbReference type="SAM" id="Coils"/>
    </source>
</evidence>
<reference evidence="3" key="1">
    <citation type="journal article" date="2020" name="Nature">
        <title>Giant virus diversity and host interactions through global metagenomics.</title>
        <authorList>
            <person name="Schulz F."/>
            <person name="Roux S."/>
            <person name="Paez-Espino D."/>
            <person name="Jungbluth S."/>
            <person name="Walsh D.A."/>
            <person name="Denef V.J."/>
            <person name="McMahon K.D."/>
            <person name="Konstantinidis K.T."/>
            <person name="Eloe-Fadrosh E.A."/>
            <person name="Kyrpides N.C."/>
            <person name="Woyke T."/>
        </authorList>
    </citation>
    <scope>NUCLEOTIDE SEQUENCE</scope>
    <source>
        <strain evidence="3">GVMAG-M-3300020185-18</strain>
    </source>
</reference>
<proteinExistence type="predicted"/>
<feature type="coiled-coil region" evidence="1">
    <location>
        <begin position="47"/>
        <end position="81"/>
    </location>
</feature>
<organism evidence="3">
    <name type="scientific">viral metagenome</name>
    <dbReference type="NCBI Taxonomy" id="1070528"/>
    <lineage>
        <taxon>unclassified sequences</taxon>
        <taxon>metagenomes</taxon>
        <taxon>organismal metagenomes</taxon>
    </lineage>
</organism>
<name>A0A6C0C3B9_9ZZZZ</name>
<feature type="region of interest" description="Disordered" evidence="2">
    <location>
        <begin position="1"/>
        <end position="26"/>
    </location>
</feature>